<dbReference type="AlphaFoldDB" id="A0A4D4LR76"/>
<feature type="compositionally biased region" description="Basic and acidic residues" evidence="1">
    <location>
        <begin position="21"/>
        <end position="36"/>
    </location>
</feature>
<proteinExistence type="predicted"/>
<feature type="region of interest" description="Disordered" evidence="1">
    <location>
        <begin position="1"/>
        <end position="36"/>
    </location>
</feature>
<dbReference type="OrthoDB" id="4335897at2"/>
<name>A0A4D4LR76_STRVO</name>
<reference evidence="2 3" key="1">
    <citation type="journal article" date="2020" name="Int. J. Syst. Evol. Microbiol.">
        <title>Reclassification of Streptomyces castelarensis and Streptomyces sporoclivatus as later heterotypic synonyms of Streptomyces antimycoticus.</title>
        <authorList>
            <person name="Komaki H."/>
            <person name="Tamura T."/>
        </authorList>
    </citation>
    <scope>NUCLEOTIDE SEQUENCE [LARGE SCALE GENOMIC DNA]</scope>
    <source>
        <strain evidence="2 3">NBRC 13459</strain>
    </source>
</reference>
<keyword evidence="3" id="KW-1185">Reference proteome</keyword>
<protein>
    <submittedName>
        <fullName evidence="2">Uncharacterized protein</fullName>
    </submittedName>
</protein>
<evidence type="ECO:0000256" key="1">
    <source>
        <dbReference type="SAM" id="MobiDB-lite"/>
    </source>
</evidence>
<dbReference type="EMBL" id="BJHW01000003">
    <property type="protein sequence ID" value="GDY60583.1"/>
    <property type="molecule type" value="Genomic_DNA"/>
</dbReference>
<sequence>MTSDNNTSKKPTPESIKAAKQRLEAAKAQREKDRNAADRKFWQAVADEINSGNCRQVDAVEALAFNRDYIRRNLKQLAEDS</sequence>
<evidence type="ECO:0000313" key="2">
    <source>
        <dbReference type="EMBL" id="GDY60583.1"/>
    </source>
</evidence>
<feature type="compositionally biased region" description="Polar residues" evidence="1">
    <location>
        <begin position="1"/>
        <end position="10"/>
    </location>
</feature>
<gene>
    <name evidence="2" type="ORF">SVIO_112060</name>
</gene>
<evidence type="ECO:0000313" key="3">
    <source>
        <dbReference type="Proteomes" id="UP000301309"/>
    </source>
</evidence>
<comment type="caution">
    <text evidence="2">The sequence shown here is derived from an EMBL/GenBank/DDBJ whole genome shotgun (WGS) entry which is preliminary data.</text>
</comment>
<dbReference type="RefSeq" id="WP_137982445.1">
    <property type="nucleotide sequence ID" value="NZ_BAAASO010000065.1"/>
</dbReference>
<dbReference type="Proteomes" id="UP000301309">
    <property type="component" value="Unassembled WGS sequence"/>
</dbReference>
<accession>A0A4D4LR76</accession>
<organism evidence="2 3">
    <name type="scientific">Streptomyces violaceusniger</name>
    <dbReference type="NCBI Taxonomy" id="68280"/>
    <lineage>
        <taxon>Bacteria</taxon>
        <taxon>Bacillati</taxon>
        <taxon>Actinomycetota</taxon>
        <taxon>Actinomycetes</taxon>
        <taxon>Kitasatosporales</taxon>
        <taxon>Streptomycetaceae</taxon>
        <taxon>Streptomyces</taxon>
        <taxon>Streptomyces violaceusniger group</taxon>
    </lineage>
</organism>